<keyword evidence="2" id="KW-1185">Reference proteome</keyword>
<sequence>MRSIELSPVSEVSLHASLEVVRARLPQILKLVLCAPNNGQTHSSLERARLLSRDSHRRGITAIDLCNIDLP</sequence>
<gene>
    <name evidence="1" type="ORF">EVAR_24599_1</name>
</gene>
<dbReference type="EMBL" id="BGZK01000478">
    <property type="protein sequence ID" value="GBP46192.1"/>
    <property type="molecule type" value="Genomic_DNA"/>
</dbReference>
<comment type="caution">
    <text evidence="1">The sequence shown here is derived from an EMBL/GenBank/DDBJ whole genome shotgun (WGS) entry which is preliminary data.</text>
</comment>
<organism evidence="1 2">
    <name type="scientific">Eumeta variegata</name>
    <name type="common">Bagworm moth</name>
    <name type="synonym">Eumeta japonica</name>
    <dbReference type="NCBI Taxonomy" id="151549"/>
    <lineage>
        <taxon>Eukaryota</taxon>
        <taxon>Metazoa</taxon>
        <taxon>Ecdysozoa</taxon>
        <taxon>Arthropoda</taxon>
        <taxon>Hexapoda</taxon>
        <taxon>Insecta</taxon>
        <taxon>Pterygota</taxon>
        <taxon>Neoptera</taxon>
        <taxon>Endopterygota</taxon>
        <taxon>Lepidoptera</taxon>
        <taxon>Glossata</taxon>
        <taxon>Ditrysia</taxon>
        <taxon>Tineoidea</taxon>
        <taxon>Psychidae</taxon>
        <taxon>Oiketicinae</taxon>
        <taxon>Eumeta</taxon>
    </lineage>
</organism>
<evidence type="ECO:0000313" key="2">
    <source>
        <dbReference type="Proteomes" id="UP000299102"/>
    </source>
</evidence>
<reference evidence="1 2" key="1">
    <citation type="journal article" date="2019" name="Commun. Biol.">
        <title>The bagworm genome reveals a unique fibroin gene that provides high tensile strength.</title>
        <authorList>
            <person name="Kono N."/>
            <person name="Nakamura H."/>
            <person name="Ohtoshi R."/>
            <person name="Tomita M."/>
            <person name="Numata K."/>
            <person name="Arakawa K."/>
        </authorList>
    </citation>
    <scope>NUCLEOTIDE SEQUENCE [LARGE SCALE GENOMIC DNA]</scope>
</reference>
<protein>
    <submittedName>
        <fullName evidence="1">Uncharacterized protein</fullName>
    </submittedName>
</protein>
<evidence type="ECO:0000313" key="1">
    <source>
        <dbReference type="EMBL" id="GBP46192.1"/>
    </source>
</evidence>
<proteinExistence type="predicted"/>
<name>A0A4C1W6L8_EUMVA</name>
<dbReference type="AlphaFoldDB" id="A0A4C1W6L8"/>
<accession>A0A4C1W6L8</accession>
<dbReference type="Proteomes" id="UP000299102">
    <property type="component" value="Unassembled WGS sequence"/>
</dbReference>